<evidence type="ECO:0000259" key="13">
    <source>
        <dbReference type="PROSITE" id="PS51439"/>
    </source>
</evidence>
<evidence type="ECO:0000313" key="14">
    <source>
        <dbReference type="EMBL" id="CAK1549017.1"/>
    </source>
</evidence>
<feature type="binding site" evidence="9">
    <location>
        <begin position="198"/>
        <end position="204"/>
    </location>
    <ligand>
        <name>GTP</name>
        <dbReference type="ChEBI" id="CHEBI:37565"/>
    </ligand>
</feature>
<feature type="region of interest" description="Disordered" evidence="11">
    <location>
        <begin position="504"/>
        <end position="529"/>
    </location>
</feature>
<comment type="subunit">
    <text evidence="3">G proteins are composed of 3 units; alpha, beta and gamma. The alpha chain contains the guanine nucleotide binding site.</text>
</comment>
<feature type="transmembrane region" description="Helical" evidence="12">
    <location>
        <begin position="889"/>
        <end position="913"/>
    </location>
</feature>
<dbReference type="AlphaFoldDB" id="A0AAV1JHL0"/>
<gene>
    <name evidence="14" type="ORF">LNINA_LOCUS8355</name>
</gene>
<evidence type="ECO:0000256" key="1">
    <source>
        <dbReference type="ARBA" id="ARBA00003069"/>
    </source>
</evidence>
<dbReference type="Gene3D" id="3.40.50.300">
    <property type="entry name" value="P-loop containing nucleotide triphosphate hydrolases"/>
    <property type="match status" value="1"/>
</dbReference>
<dbReference type="PROSITE" id="PS51439">
    <property type="entry name" value="MENTAL"/>
    <property type="match status" value="1"/>
</dbReference>
<dbReference type="InterPro" id="IPR011025">
    <property type="entry name" value="GproteinA_insert"/>
</dbReference>
<keyword evidence="6 10" id="KW-0460">Magnesium</keyword>
<keyword evidence="5 9" id="KW-0547">Nucleotide-binding</keyword>
<feature type="transmembrane region" description="Helical" evidence="12">
    <location>
        <begin position="925"/>
        <end position="950"/>
    </location>
</feature>
<evidence type="ECO:0000256" key="10">
    <source>
        <dbReference type="PIRSR" id="PIRSR601019-2"/>
    </source>
</evidence>
<feature type="binding site" evidence="9">
    <location>
        <position position="381"/>
    </location>
    <ligand>
        <name>GTP</name>
        <dbReference type="ChEBI" id="CHEBI:37565"/>
    </ligand>
</feature>
<feature type="transmembrane region" description="Helical" evidence="12">
    <location>
        <begin position="1057"/>
        <end position="1078"/>
    </location>
</feature>
<dbReference type="Gene3D" id="1.10.400.10">
    <property type="entry name" value="GI Alpha 1, domain 2-like"/>
    <property type="match status" value="1"/>
</dbReference>
<feature type="binding site" evidence="10">
    <location>
        <position position="204"/>
    </location>
    <ligand>
        <name>Mg(2+)</name>
        <dbReference type="ChEBI" id="CHEBI:18420"/>
    </ligand>
</feature>
<dbReference type="GO" id="GO:0003924">
    <property type="term" value="F:GTPase activity"/>
    <property type="evidence" value="ECO:0007669"/>
    <property type="project" value="InterPro"/>
</dbReference>
<keyword evidence="15" id="KW-1185">Reference proteome</keyword>
<accession>A0AAV1JHL0</accession>
<feature type="binding site" evidence="9">
    <location>
        <begin position="173"/>
        <end position="174"/>
    </location>
    <ligand>
        <name>GTP</name>
        <dbReference type="ChEBI" id="CHEBI:37565"/>
    </ligand>
</feature>
<dbReference type="Pfam" id="PF00503">
    <property type="entry name" value="G-alpha"/>
    <property type="match status" value="1"/>
</dbReference>
<dbReference type="GO" id="GO:0007606">
    <property type="term" value="P:sensory perception of chemical stimulus"/>
    <property type="evidence" value="ECO:0007669"/>
    <property type="project" value="TreeGrafter"/>
</dbReference>
<evidence type="ECO:0000256" key="4">
    <source>
        <dbReference type="ARBA" id="ARBA00022723"/>
    </source>
</evidence>
<dbReference type="InterPro" id="IPR027417">
    <property type="entry name" value="P-loop_NTPase"/>
</dbReference>
<feature type="transmembrane region" description="Helical" evidence="12">
    <location>
        <begin position="1112"/>
        <end position="1133"/>
    </location>
</feature>
<evidence type="ECO:0000256" key="2">
    <source>
        <dbReference type="ARBA" id="ARBA00005804"/>
    </source>
</evidence>
<proteinExistence type="inferred from homology"/>
<dbReference type="FunFam" id="3.40.50.300:FF:000720">
    <property type="entry name" value="Guanine nucleotide-binding protein G(k) subunit alpha"/>
    <property type="match status" value="1"/>
</dbReference>
<feature type="region of interest" description="Disordered" evidence="11">
    <location>
        <begin position="690"/>
        <end position="724"/>
    </location>
</feature>
<evidence type="ECO:0000256" key="11">
    <source>
        <dbReference type="SAM" id="MobiDB-lite"/>
    </source>
</evidence>
<dbReference type="GO" id="GO:0031683">
    <property type="term" value="F:G-protein beta/gamma-subunit complex binding"/>
    <property type="evidence" value="ECO:0007669"/>
    <property type="project" value="InterPro"/>
</dbReference>
<dbReference type="Pfam" id="PF10457">
    <property type="entry name" value="MENTAL"/>
    <property type="match status" value="1"/>
</dbReference>
<dbReference type="GO" id="GO:0005525">
    <property type="term" value="F:GTP binding"/>
    <property type="evidence" value="ECO:0007669"/>
    <property type="project" value="UniProtKB-KW"/>
</dbReference>
<comment type="similarity">
    <text evidence="2">Belongs to the G-alpha family.</text>
</comment>
<dbReference type="GO" id="GO:0046872">
    <property type="term" value="F:metal ion binding"/>
    <property type="evidence" value="ECO:0007669"/>
    <property type="project" value="UniProtKB-KW"/>
</dbReference>
<keyword evidence="8" id="KW-0807">Transducer</keyword>
<dbReference type="SUPFAM" id="SSF47895">
    <property type="entry name" value="Transducin (alpha subunit), insertion domain"/>
    <property type="match status" value="1"/>
</dbReference>
<dbReference type="InterPro" id="IPR001019">
    <property type="entry name" value="Gprotein_alpha_su"/>
</dbReference>
<protein>
    <recommendedName>
        <fullName evidence="13">MENTAL domain-containing protein</fullName>
    </recommendedName>
</protein>
<comment type="function">
    <text evidence="1">Guanine nucleotide-binding proteins (G proteins) are involved as modulators or transducers in various transmembrane signaling systems.</text>
</comment>
<evidence type="ECO:0000256" key="6">
    <source>
        <dbReference type="ARBA" id="ARBA00022842"/>
    </source>
</evidence>
<feature type="transmembrane region" description="Helical" evidence="12">
    <location>
        <begin position="857"/>
        <end position="877"/>
    </location>
</feature>
<dbReference type="PROSITE" id="PS51882">
    <property type="entry name" value="G_ALPHA"/>
    <property type="match status" value="1"/>
</dbReference>
<keyword evidence="12" id="KW-0472">Membrane</keyword>
<keyword evidence="12" id="KW-1133">Transmembrane helix</keyword>
<dbReference type="FunFam" id="1.10.400.10:FF:000010">
    <property type="entry name" value="Guanine nucleotide-binding protein alpha-13 subunit"/>
    <property type="match status" value="1"/>
</dbReference>
<evidence type="ECO:0000256" key="12">
    <source>
        <dbReference type="SAM" id="Phobius"/>
    </source>
</evidence>
<reference evidence="14 15" key="1">
    <citation type="submission" date="2023-11" db="EMBL/GenBank/DDBJ databases">
        <authorList>
            <person name="Okamura Y."/>
        </authorList>
    </citation>
    <scope>NUCLEOTIDE SEQUENCE [LARGE SCALE GENOMIC DNA]</scope>
</reference>
<dbReference type="CDD" id="cd00066">
    <property type="entry name" value="G-alpha"/>
    <property type="match status" value="1"/>
</dbReference>
<comment type="caution">
    <text evidence="14">The sequence shown here is derived from an EMBL/GenBank/DDBJ whole genome shotgun (WGS) entry which is preliminary data.</text>
</comment>
<dbReference type="GO" id="GO:0007191">
    <property type="term" value="P:adenylate cyclase-activating dopamine receptor signaling pathway"/>
    <property type="evidence" value="ECO:0007669"/>
    <property type="project" value="TreeGrafter"/>
</dbReference>
<dbReference type="PRINTS" id="PR00318">
    <property type="entry name" value="GPROTEINA"/>
</dbReference>
<evidence type="ECO:0000256" key="8">
    <source>
        <dbReference type="ARBA" id="ARBA00023224"/>
    </source>
</evidence>
<evidence type="ECO:0000256" key="7">
    <source>
        <dbReference type="ARBA" id="ARBA00023134"/>
    </source>
</evidence>
<evidence type="ECO:0000256" key="3">
    <source>
        <dbReference type="ARBA" id="ARBA00011356"/>
    </source>
</evidence>
<feature type="region of interest" description="Disordered" evidence="11">
    <location>
        <begin position="1178"/>
        <end position="1198"/>
    </location>
</feature>
<feature type="binding site" evidence="9">
    <location>
        <begin position="300"/>
        <end position="303"/>
    </location>
    <ligand>
        <name>GTP</name>
        <dbReference type="ChEBI" id="CHEBI:37565"/>
    </ligand>
</feature>
<keyword evidence="12" id="KW-0812">Transmembrane</keyword>
<dbReference type="GO" id="GO:0005737">
    <property type="term" value="C:cytoplasm"/>
    <property type="evidence" value="ECO:0007669"/>
    <property type="project" value="TreeGrafter"/>
</dbReference>
<dbReference type="InterPro" id="IPR019498">
    <property type="entry name" value="MENTAL"/>
</dbReference>
<feature type="compositionally biased region" description="Polar residues" evidence="11">
    <location>
        <begin position="692"/>
        <end position="724"/>
    </location>
</feature>
<name>A0AAV1JHL0_9NEOP</name>
<dbReference type="GO" id="GO:0005834">
    <property type="term" value="C:heterotrimeric G-protein complex"/>
    <property type="evidence" value="ECO:0007669"/>
    <property type="project" value="TreeGrafter"/>
</dbReference>
<dbReference type="PANTHER" id="PTHR10218:SF367">
    <property type="entry name" value="GUANINE NUCLEOTIDE-BINDING PROTEIN G(F) SUBUNIT ALPHA"/>
    <property type="match status" value="1"/>
</dbReference>
<organism evidence="14 15">
    <name type="scientific">Leptosia nina</name>
    <dbReference type="NCBI Taxonomy" id="320188"/>
    <lineage>
        <taxon>Eukaryota</taxon>
        <taxon>Metazoa</taxon>
        <taxon>Ecdysozoa</taxon>
        <taxon>Arthropoda</taxon>
        <taxon>Hexapoda</taxon>
        <taxon>Insecta</taxon>
        <taxon>Pterygota</taxon>
        <taxon>Neoptera</taxon>
        <taxon>Endopterygota</taxon>
        <taxon>Lepidoptera</taxon>
        <taxon>Glossata</taxon>
        <taxon>Ditrysia</taxon>
        <taxon>Papilionoidea</taxon>
        <taxon>Pieridae</taxon>
        <taxon>Pierinae</taxon>
        <taxon>Leptosia</taxon>
    </lineage>
</organism>
<evidence type="ECO:0000313" key="15">
    <source>
        <dbReference type="Proteomes" id="UP001497472"/>
    </source>
</evidence>
<feature type="binding site" evidence="9">
    <location>
        <begin position="67"/>
        <end position="72"/>
    </location>
    <ligand>
        <name>GTP</name>
        <dbReference type="ChEBI" id="CHEBI:37565"/>
    </ligand>
</feature>
<feature type="binding site" evidence="10">
    <location>
        <position position="71"/>
    </location>
    <ligand>
        <name>Mg(2+)</name>
        <dbReference type="ChEBI" id="CHEBI:18420"/>
    </ligand>
</feature>
<sequence length="1237" mass="141197">MTPPKHHAEICGVRRTIWHNSGNMQLLPCLRKYDEKQSNSKQIDREIKQWIKTYNEAIKLLLLGTGESGKTTIIKQMKILHIQGFSASDRTEKIKHIRHNIHESIYEIVKSMTQLNISPRDSKNVKCQQFLLQIGPTGPGEYTEEYFDHVRSLWRDPGVRECFKRSSEYQLIDSAEYFLDRIDLIAKSDYLPSDADILRCRQKTTGIQKIEFKVKVPKSMHGGSQEFWMFDVGGQRGERKKWIQVFEGIHAIWFLVACSDFDQKLREDNTQNRLQESLVLFQDVWQSRFLLEAGLIVFLNKQDLLESKISRGASIAPYFPQYKKFDATGDEYTKTKLFIKSLFVDLTKKRERRNNFTASAERFVVSEASRSRECYFHFTTATDTDNVRTVFRDVHQMILTHILNNIDLNGFGQNPPYSNKSHGLTVNANKLLLKGERLRLTMESPKIVYKYYSNPAFCAQSEVVFAQKSCMTRIVSPDRKRMPPLGANSPRKTESNRIMRTDISDNPLRMTPAGRYKDEPPELPPKPPKYQRQFQRQASLMCKPSRTVVRCRTRSEDLEMAQFRQQQQIKYDRNAESDDGLEDSRFKHRYEVIKDLDDIDYSPTKKRIIEADESEIEEYNVDAPDEHELKEIPTEIVKTVNGKTHRYAIVPSDDEDRKPSVTFTSPMMTKKNLIATQKLHELLSTPRKLKSYASQPSVRMTPTSVSPRQQTPMKITSSTPTHVTPSKSCANLSLVRNATSPISPKAQQKLNYGLPEFERPDVFVTSCREKERSFDEKREMSRDRKVRDKTTAVIMPRVAHAASPSVYSEDTYKSISSIKTMSSAAASLTIAALMLTLCGGLTTGLSFYMMYSVGRRYYLDFGVLSGFTCFLLGLLGLRSRRNQLLPNRNYISGYIVLSTFSLLSAFGLLLLLSIQPKSGTALNDITSGAVCSISVLSLGLATVGILASYCCARDPPDNRMADYHIREAAESLLGSVSQPPYRSFTQSQSVNLLTEDLVAGHRPQGRMSSIRRFFCLFVTFDLLFTSLMWLICVVMRGETLVQIFTREIVHYDIKVSLFDIVLVAVVRFLLLILFYAILYINNWSIIALTTSGTCAFLIAKVFVFDWPNAPQPVYQVFLILTSFTLSWGEAWFLDFRVLPQELQAKQILETIVSHGASERTPLLASRLGGTSTRGDSTVNWFSPVETPESSPRPQRPGEQVILTQDQLELSDLKVTTERSIDMSYDTNLVFRVPYAEG</sequence>
<feature type="transmembrane region" description="Helical" evidence="12">
    <location>
        <begin position="1085"/>
        <end position="1106"/>
    </location>
</feature>
<feature type="domain" description="MENTAL" evidence="13">
    <location>
        <begin position="1007"/>
        <end position="1183"/>
    </location>
</feature>
<feature type="binding site" evidence="9">
    <location>
        <begin position="231"/>
        <end position="235"/>
    </location>
    <ligand>
        <name>GTP</name>
        <dbReference type="ChEBI" id="CHEBI:37565"/>
    </ligand>
</feature>
<dbReference type="SMART" id="SM00275">
    <property type="entry name" value="G_alpha"/>
    <property type="match status" value="1"/>
</dbReference>
<evidence type="ECO:0000256" key="5">
    <source>
        <dbReference type="ARBA" id="ARBA00022741"/>
    </source>
</evidence>
<dbReference type="GO" id="GO:0001664">
    <property type="term" value="F:G protein-coupled receptor binding"/>
    <property type="evidence" value="ECO:0007669"/>
    <property type="project" value="TreeGrafter"/>
</dbReference>
<dbReference type="PANTHER" id="PTHR10218">
    <property type="entry name" value="GTP-BINDING PROTEIN ALPHA SUBUNIT"/>
    <property type="match status" value="1"/>
</dbReference>
<dbReference type="Proteomes" id="UP001497472">
    <property type="component" value="Unassembled WGS sequence"/>
</dbReference>
<dbReference type="SUPFAM" id="SSF52540">
    <property type="entry name" value="P-loop containing nucleoside triphosphate hydrolases"/>
    <property type="match status" value="1"/>
</dbReference>
<keyword evidence="7 9" id="KW-0342">GTP-binding</keyword>
<keyword evidence="4 10" id="KW-0479">Metal-binding</keyword>
<evidence type="ECO:0000256" key="9">
    <source>
        <dbReference type="PIRSR" id="PIRSR601019-1"/>
    </source>
</evidence>
<feature type="transmembrane region" description="Helical" evidence="12">
    <location>
        <begin position="1013"/>
        <end position="1037"/>
    </location>
</feature>
<dbReference type="EMBL" id="CAVLEF010000011">
    <property type="protein sequence ID" value="CAK1549017.1"/>
    <property type="molecule type" value="Genomic_DNA"/>
</dbReference>